<comment type="caution">
    <text evidence="2">The sequence shown here is derived from an EMBL/GenBank/DDBJ whole genome shotgun (WGS) entry which is preliminary data.</text>
</comment>
<reference evidence="2 3" key="1">
    <citation type="journal article" date="2019" name="Sci. Rep.">
        <title>Orb-weaving spider Araneus ventricosus genome elucidates the spidroin gene catalogue.</title>
        <authorList>
            <person name="Kono N."/>
            <person name="Nakamura H."/>
            <person name="Ohtoshi R."/>
            <person name="Moran D.A.P."/>
            <person name="Shinohara A."/>
            <person name="Yoshida Y."/>
            <person name="Fujiwara M."/>
            <person name="Mori M."/>
            <person name="Tomita M."/>
            <person name="Arakawa K."/>
        </authorList>
    </citation>
    <scope>NUCLEOTIDE SEQUENCE [LARGE SCALE GENOMIC DNA]</scope>
</reference>
<dbReference type="Pfam" id="PF14291">
    <property type="entry name" value="DUF4371"/>
    <property type="match status" value="1"/>
</dbReference>
<feature type="domain" description="DUF4371" evidence="1">
    <location>
        <begin position="19"/>
        <end position="136"/>
    </location>
</feature>
<dbReference type="SUPFAM" id="SSF53098">
    <property type="entry name" value="Ribonuclease H-like"/>
    <property type="match status" value="1"/>
</dbReference>
<sequence length="211" mass="23710">MQDHLEKILNKEIQDHYLGKNIQNDLINIMGQAVQQEIVSRIKAAKYFSVILDCTPDVSHQEQMSLIIRYVADGVNSKAPAGIHEHYIQFIVVEISTGENLYNTLLQKLETLGLDIDNIRGQGYDNGANTKGHISGVQARLLQRNPGAFFISYACHNFNLVLGNMAKTSPDAMTFFGTLQRICTLFTSSTKRWTVFRKHVKGLSIKPLSET</sequence>
<dbReference type="PANTHER" id="PTHR45749">
    <property type="match status" value="1"/>
</dbReference>
<dbReference type="AlphaFoldDB" id="A0A4Y2KNQ7"/>
<keyword evidence="3" id="KW-1185">Reference proteome</keyword>
<accession>A0A4Y2KNQ7</accession>
<proteinExistence type="predicted"/>
<evidence type="ECO:0000259" key="1">
    <source>
        <dbReference type="Pfam" id="PF14291"/>
    </source>
</evidence>
<dbReference type="Proteomes" id="UP000499080">
    <property type="component" value="Unassembled WGS sequence"/>
</dbReference>
<name>A0A4Y2KNQ7_ARAVE</name>
<organism evidence="2 3">
    <name type="scientific">Araneus ventricosus</name>
    <name type="common">Orbweaver spider</name>
    <name type="synonym">Epeira ventricosa</name>
    <dbReference type="NCBI Taxonomy" id="182803"/>
    <lineage>
        <taxon>Eukaryota</taxon>
        <taxon>Metazoa</taxon>
        <taxon>Ecdysozoa</taxon>
        <taxon>Arthropoda</taxon>
        <taxon>Chelicerata</taxon>
        <taxon>Arachnida</taxon>
        <taxon>Araneae</taxon>
        <taxon>Araneomorphae</taxon>
        <taxon>Entelegynae</taxon>
        <taxon>Araneoidea</taxon>
        <taxon>Araneidae</taxon>
        <taxon>Araneus</taxon>
    </lineage>
</organism>
<protein>
    <submittedName>
        <fullName evidence="2">Zinc finger MYM-type protein 1</fullName>
    </submittedName>
</protein>
<dbReference type="PANTHER" id="PTHR45749:SF35">
    <property type="entry name" value="AC-LIKE TRANSPOSASE-RELATED"/>
    <property type="match status" value="1"/>
</dbReference>
<dbReference type="InterPro" id="IPR012337">
    <property type="entry name" value="RNaseH-like_sf"/>
</dbReference>
<dbReference type="EMBL" id="BGPR01004811">
    <property type="protein sequence ID" value="GBN03600.1"/>
    <property type="molecule type" value="Genomic_DNA"/>
</dbReference>
<evidence type="ECO:0000313" key="2">
    <source>
        <dbReference type="EMBL" id="GBN03600.1"/>
    </source>
</evidence>
<dbReference type="OrthoDB" id="6759200at2759"/>
<gene>
    <name evidence="2" type="primary">ZMYM1_65</name>
    <name evidence="2" type="ORF">AVEN_201859_1</name>
</gene>
<evidence type="ECO:0000313" key="3">
    <source>
        <dbReference type="Proteomes" id="UP000499080"/>
    </source>
</evidence>
<dbReference type="InterPro" id="IPR025398">
    <property type="entry name" value="DUF4371"/>
</dbReference>